<dbReference type="OrthoDB" id="4062651at2759"/>
<dbReference type="InterPro" id="IPR000719">
    <property type="entry name" value="Prot_kinase_dom"/>
</dbReference>
<evidence type="ECO:0000313" key="2">
    <source>
        <dbReference type="EMBL" id="KDQ52433.1"/>
    </source>
</evidence>
<dbReference type="STRING" id="933084.A0A067PC23"/>
<organism evidence="2 3">
    <name type="scientific">Jaapia argillacea MUCL 33604</name>
    <dbReference type="NCBI Taxonomy" id="933084"/>
    <lineage>
        <taxon>Eukaryota</taxon>
        <taxon>Fungi</taxon>
        <taxon>Dikarya</taxon>
        <taxon>Basidiomycota</taxon>
        <taxon>Agaricomycotina</taxon>
        <taxon>Agaricomycetes</taxon>
        <taxon>Agaricomycetidae</taxon>
        <taxon>Jaapiales</taxon>
        <taxon>Jaapiaceae</taxon>
        <taxon>Jaapia</taxon>
    </lineage>
</organism>
<dbReference type="EMBL" id="KL197740">
    <property type="protein sequence ID" value="KDQ52433.1"/>
    <property type="molecule type" value="Genomic_DNA"/>
</dbReference>
<reference evidence="3" key="1">
    <citation type="journal article" date="2014" name="Proc. Natl. Acad. Sci. U.S.A.">
        <title>Extensive sampling of basidiomycete genomes demonstrates inadequacy of the white-rot/brown-rot paradigm for wood decay fungi.</title>
        <authorList>
            <person name="Riley R."/>
            <person name="Salamov A.A."/>
            <person name="Brown D.W."/>
            <person name="Nagy L.G."/>
            <person name="Floudas D."/>
            <person name="Held B.W."/>
            <person name="Levasseur A."/>
            <person name="Lombard V."/>
            <person name="Morin E."/>
            <person name="Otillar R."/>
            <person name="Lindquist E.A."/>
            <person name="Sun H."/>
            <person name="LaButti K.M."/>
            <person name="Schmutz J."/>
            <person name="Jabbour D."/>
            <person name="Luo H."/>
            <person name="Baker S.E."/>
            <person name="Pisabarro A.G."/>
            <person name="Walton J.D."/>
            <person name="Blanchette R.A."/>
            <person name="Henrissat B."/>
            <person name="Martin F."/>
            <person name="Cullen D."/>
            <person name="Hibbett D.S."/>
            <person name="Grigoriev I.V."/>
        </authorList>
    </citation>
    <scope>NUCLEOTIDE SEQUENCE [LARGE SCALE GENOMIC DNA]</scope>
    <source>
        <strain evidence="3">MUCL 33604</strain>
    </source>
</reference>
<accession>A0A067PC23</accession>
<feature type="domain" description="Protein kinase" evidence="1">
    <location>
        <begin position="168"/>
        <end position="455"/>
    </location>
</feature>
<name>A0A067PC23_9AGAM</name>
<dbReference type="InterPro" id="IPR001245">
    <property type="entry name" value="Ser-Thr/Tyr_kinase_cat_dom"/>
</dbReference>
<dbReference type="InterPro" id="IPR008266">
    <property type="entry name" value="Tyr_kinase_AS"/>
</dbReference>
<dbReference type="Gene3D" id="1.10.510.10">
    <property type="entry name" value="Transferase(Phosphotransferase) domain 1"/>
    <property type="match status" value="1"/>
</dbReference>
<dbReference type="HOGENOM" id="CLU_000288_7_18_1"/>
<dbReference type="GO" id="GO:0004674">
    <property type="term" value="F:protein serine/threonine kinase activity"/>
    <property type="evidence" value="ECO:0007669"/>
    <property type="project" value="TreeGrafter"/>
</dbReference>
<dbReference type="SUPFAM" id="SSF56112">
    <property type="entry name" value="Protein kinase-like (PK-like)"/>
    <property type="match status" value="1"/>
</dbReference>
<sequence>MEQHRFPETAKIYQSLTLLIIESVSRRSPVLDENHGRFLEILAEQSEEMSKQDVIVTLAKSRRYRTQLLALARQFHIDVKELEDAIQTDEFCLSAYVLILVISRHKRDLICGLRGEEAQSFLDLIVLALEGPTFHDIRSRKSAYRLLIKLSSASNRLPSALFVRGIELTTNTPVCGGGFADIFRGVYTSRTSQDVAQSVNVPATQVAIKRLRVFQSTKQQIVTYRKFCQEAIVWQQLGNHPNILPFIGVDANTFAPLLCMVSPWMAHGNALVYLEDRRSDPSTVDRLLIEIAEGLRYLHRQSLVHGDLRGANILIDDDEHARLADFGLVGLADTSAMTHSTKRDGSVRWMAPELLSPDSFCGVVEGFQRTFASDIYAFGCVCLELHTGRPPYSEIASDIVAVLAILRGDQPRRPATTAAPMMSDAVWELARACWGHLPQSRPKVREVSRVLKDLMSSVDPTCF</sequence>
<proteinExistence type="predicted"/>
<keyword evidence="3" id="KW-1185">Reference proteome</keyword>
<dbReference type="InterPro" id="IPR051681">
    <property type="entry name" value="Ser/Thr_Kinases-Pseudokinases"/>
</dbReference>
<evidence type="ECO:0000313" key="3">
    <source>
        <dbReference type="Proteomes" id="UP000027265"/>
    </source>
</evidence>
<protein>
    <recommendedName>
        <fullName evidence="1">Protein kinase domain-containing protein</fullName>
    </recommendedName>
</protein>
<gene>
    <name evidence="2" type="ORF">JAAARDRAFT_210588</name>
</gene>
<dbReference type="PANTHER" id="PTHR44329:SF214">
    <property type="entry name" value="PROTEIN KINASE DOMAIN-CONTAINING PROTEIN"/>
    <property type="match status" value="1"/>
</dbReference>
<dbReference type="Proteomes" id="UP000027265">
    <property type="component" value="Unassembled WGS sequence"/>
</dbReference>
<dbReference type="InParanoid" id="A0A067PC23"/>
<dbReference type="Pfam" id="PF07714">
    <property type="entry name" value="PK_Tyr_Ser-Thr"/>
    <property type="match status" value="1"/>
</dbReference>
<evidence type="ECO:0000259" key="1">
    <source>
        <dbReference type="PROSITE" id="PS50011"/>
    </source>
</evidence>
<dbReference type="GO" id="GO:0005524">
    <property type="term" value="F:ATP binding"/>
    <property type="evidence" value="ECO:0007669"/>
    <property type="project" value="InterPro"/>
</dbReference>
<dbReference type="PROSITE" id="PS00109">
    <property type="entry name" value="PROTEIN_KINASE_TYR"/>
    <property type="match status" value="1"/>
</dbReference>
<dbReference type="PANTHER" id="PTHR44329">
    <property type="entry name" value="SERINE/THREONINE-PROTEIN KINASE TNNI3K-RELATED"/>
    <property type="match status" value="1"/>
</dbReference>
<dbReference type="AlphaFoldDB" id="A0A067PC23"/>
<dbReference type="PROSITE" id="PS50011">
    <property type="entry name" value="PROTEIN_KINASE_DOM"/>
    <property type="match status" value="1"/>
</dbReference>
<dbReference type="InterPro" id="IPR011009">
    <property type="entry name" value="Kinase-like_dom_sf"/>
</dbReference>